<evidence type="ECO:0000256" key="1">
    <source>
        <dbReference type="SAM" id="MobiDB-lite"/>
    </source>
</evidence>
<sequence>ADLGKPRLRNRGFGNPGLENRDFGKPGLENRDFGKPGLENRDFGKPGLGNRPVFTFKVQSTEKNKAQKLKYSLRVEKIKYFLLILNEENNIYMEFIHAAEKCAPEKRDA</sequence>
<feature type="compositionally biased region" description="Basic residues" evidence="1">
    <location>
        <begin position="1"/>
        <end position="10"/>
    </location>
</feature>
<dbReference type="Proteomes" id="UP000007875">
    <property type="component" value="Unassembled WGS sequence"/>
</dbReference>
<organism evidence="2 3">
    <name type="scientific">Ciona savignyi</name>
    <name type="common">Pacific transparent sea squirt</name>
    <dbReference type="NCBI Taxonomy" id="51511"/>
    <lineage>
        <taxon>Eukaryota</taxon>
        <taxon>Metazoa</taxon>
        <taxon>Chordata</taxon>
        <taxon>Tunicata</taxon>
        <taxon>Ascidiacea</taxon>
        <taxon>Phlebobranchia</taxon>
        <taxon>Cionidae</taxon>
        <taxon>Ciona</taxon>
    </lineage>
</organism>
<reference evidence="2" key="2">
    <citation type="submission" date="2025-08" db="UniProtKB">
        <authorList>
            <consortium name="Ensembl"/>
        </authorList>
    </citation>
    <scope>IDENTIFICATION</scope>
</reference>
<evidence type="ECO:0000313" key="2">
    <source>
        <dbReference type="Ensembl" id="ENSCSAVP00000012080.1"/>
    </source>
</evidence>
<name>H2Z3B8_CIOSA</name>
<dbReference type="HOGENOM" id="CLU_2189841_0_0_1"/>
<reference evidence="2" key="3">
    <citation type="submission" date="2025-09" db="UniProtKB">
        <authorList>
            <consortium name="Ensembl"/>
        </authorList>
    </citation>
    <scope>IDENTIFICATION</scope>
</reference>
<dbReference type="InParanoid" id="H2Z3B8"/>
<dbReference type="AlphaFoldDB" id="H2Z3B8"/>
<feature type="compositionally biased region" description="Basic and acidic residues" evidence="1">
    <location>
        <begin position="19"/>
        <end position="44"/>
    </location>
</feature>
<proteinExistence type="predicted"/>
<keyword evidence="3" id="KW-1185">Reference proteome</keyword>
<protein>
    <submittedName>
        <fullName evidence="2">Uncharacterized protein</fullName>
    </submittedName>
</protein>
<evidence type="ECO:0000313" key="3">
    <source>
        <dbReference type="Proteomes" id="UP000007875"/>
    </source>
</evidence>
<accession>H2Z3B8</accession>
<feature type="region of interest" description="Disordered" evidence="1">
    <location>
        <begin position="1"/>
        <end position="50"/>
    </location>
</feature>
<dbReference type="Ensembl" id="ENSCSAVT00000012220.1">
    <property type="protein sequence ID" value="ENSCSAVP00000012080.1"/>
    <property type="gene ID" value="ENSCSAVG00000007107.1"/>
</dbReference>
<reference evidence="3" key="1">
    <citation type="submission" date="2003-08" db="EMBL/GenBank/DDBJ databases">
        <authorList>
            <person name="Birren B."/>
            <person name="Nusbaum C."/>
            <person name="Abebe A."/>
            <person name="Abouelleil A."/>
            <person name="Adekoya E."/>
            <person name="Ait-zahra M."/>
            <person name="Allen N."/>
            <person name="Allen T."/>
            <person name="An P."/>
            <person name="Anderson M."/>
            <person name="Anderson S."/>
            <person name="Arachchi H."/>
            <person name="Armbruster J."/>
            <person name="Bachantsang P."/>
            <person name="Baldwin J."/>
            <person name="Barry A."/>
            <person name="Bayul T."/>
            <person name="Blitshsteyn B."/>
            <person name="Bloom T."/>
            <person name="Blye J."/>
            <person name="Boguslavskiy L."/>
            <person name="Borowsky M."/>
            <person name="Boukhgalter B."/>
            <person name="Brunache A."/>
            <person name="Butler J."/>
            <person name="Calixte N."/>
            <person name="Calvo S."/>
            <person name="Camarata J."/>
            <person name="Campo K."/>
            <person name="Chang J."/>
            <person name="Cheshatsang Y."/>
            <person name="Citroen M."/>
            <person name="Collymore A."/>
            <person name="Considine T."/>
            <person name="Cook A."/>
            <person name="Cooke P."/>
            <person name="Corum B."/>
            <person name="Cuomo C."/>
            <person name="David R."/>
            <person name="Dawoe T."/>
            <person name="Degray S."/>
            <person name="Dodge S."/>
            <person name="Dooley K."/>
            <person name="Dorje P."/>
            <person name="Dorjee K."/>
            <person name="Dorris L."/>
            <person name="Duffey N."/>
            <person name="Dupes A."/>
            <person name="Elkins T."/>
            <person name="Engels R."/>
            <person name="Erickson J."/>
            <person name="Farina A."/>
            <person name="Faro S."/>
            <person name="Ferreira P."/>
            <person name="Fischer H."/>
            <person name="Fitzgerald M."/>
            <person name="Foley K."/>
            <person name="Gage D."/>
            <person name="Galagan J."/>
            <person name="Gearin G."/>
            <person name="Gnerre S."/>
            <person name="Gnirke A."/>
            <person name="Goyette A."/>
            <person name="Graham J."/>
            <person name="Grandbois E."/>
            <person name="Gyaltsen K."/>
            <person name="Hafez N."/>
            <person name="Hagopian D."/>
            <person name="Hagos B."/>
            <person name="Hall J."/>
            <person name="Hatcher B."/>
            <person name="Heller A."/>
            <person name="Higgins H."/>
            <person name="Honan T."/>
            <person name="Horn A."/>
            <person name="Houde N."/>
            <person name="Hughes L."/>
            <person name="Hulme W."/>
            <person name="Husby E."/>
            <person name="Iliev I."/>
            <person name="Jaffe D."/>
            <person name="Jones C."/>
            <person name="Kamal M."/>
            <person name="Kamat A."/>
            <person name="Kamvysselis M."/>
            <person name="Karlsson E."/>
            <person name="Kells C."/>
            <person name="Kieu A."/>
            <person name="Kisner P."/>
            <person name="Kodira C."/>
            <person name="Kulbokas E."/>
            <person name="Labutti K."/>
            <person name="Lama D."/>
            <person name="Landers T."/>
            <person name="Leger J."/>
            <person name="Levine S."/>
            <person name="Lewis D."/>
            <person name="Lewis T."/>
            <person name="Lindblad-toh K."/>
            <person name="Liu X."/>
            <person name="Lokyitsang T."/>
            <person name="Lokyitsang Y."/>
            <person name="Lucien O."/>
            <person name="Lui A."/>
            <person name="Ma L.J."/>
            <person name="Mabbitt R."/>
            <person name="Macdonald J."/>
            <person name="Maclean C."/>
            <person name="Major J."/>
            <person name="Manning J."/>
            <person name="Marabella R."/>
            <person name="Maru K."/>
            <person name="Matthews C."/>
            <person name="Mauceli E."/>
            <person name="Mccarthy M."/>
            <person name="Mcdonough S."/>
            <person name="Mcghee T."/>
            <person name="Meldrim J."/>
            <person name="Meneus L."/>
            <person name="Mesirov J."/>
            <person name="Mihalev A."/>
            <person name="Mihova T."/>
            <person name="Mikkelsen T."/>
            <person name="Mlenga V."/>
            <person name="Moru K."/>
            <person name="Mozes J."/>
            <person name="Mulrain L."/>
            <person name="Munson G."/>
            <person name="Naylor J."/>
            <person name="Newes C."/>
            <person name="Nguyen C."/>
            <person name="Nguyen N."/>
            <person name="Nguyen T."/>
            <person name="Nicol R."/>
            <person name="Nielsen C."/>
            <person name="Nizzari M."/>
            <person name="Norbu C."/>
            <person name="Norbu N."/>
            <person name="O'donnell P."/>
            <person name="Okoawo O."/>
            <person name="O'leary S."/>
            <person name="Omotosho B."/>
            <person name="O'neill K."/>
            <person name="Osman S."/>
            <person name="Parker S."/>
            <person name="Perrin D."/>
            <person name="Phunkhang P."/>
            <person name="Piqani B."/>
            <person name="Purcell S."/>
            <person name="Rachupka T."/>
            <person name="Ramasamy U."/>
            <person name="Rameau R."/>
            <person name="Ray V."/>
            <person name="Raymond C."/>
            <person name="Retta R."/>
            <person name="Richardson S."/>
            <person name="Rise C."/>
            <person name="Rodriguez J."/>
            <person name="Rogers J."/>
            <person name="Rogov P."/>
            <person name="Rutman M."/>
            <person name="Schupbach R."/>
            <person name="Seaman C."/>
            <person name="Settipalli S."/>
            <person name="Sharpe T."/>
            <person name="Sheridan J."/>
            <person name="Sherpa N."/>
            <person name="Shi J."/>
            <person name="Smirnov S."/>
            <person name="Smith C."/>
            <person name="Sougnez C."/>
            <person name="Spencer B."/>
            <person name="Stalker J."/>
            <person name="Stange-thomann N."/>
            <person name="Stavropoulos S."/>
            <person name="Stetson K."/>
            <person name="Stone C."/>
            <person name="Stone S."/>
            <person name="Stubbs M."/>
            <person name="Talamas J."/>
            <person name="Tchuinga P."/>
            <person name="Tenzing P."/>
            <person name="Tesfaye S."/>
            <person name="Theodore J."/>
            <person name="Thoulutsang Y."/>
            <person name="Topham K."/>
            <person name="Towey S."/>
            <person name="Tsamla T."/>
            <person name="Tsomo N."/>
            <person name="Vallee D."/>
            <person name="Vassiliev H."/>
            <person name="Venkataraman V."/>
            <person name="Vinson J."/>
            <person name="Vo A."/>
            <person name="Wade C."/>
            <person name="Wang S."/>
            <person name="Wangchuk T."/>
            <person name="Wangdi T."/>
            <person name="Whittaker C."/>
            <person name="Wilkinson J."/>
            <person name="Wu Y."/>
            <person name="Wyman D."/>
            <person name="Yadav S."/>
            <person name="Yang S."/>
            <person name="Yang X."/>
            <person name="Yeager S."/>
            <person name="Yee E."/>
            <person name="Young G."/>
            <person name="Zainoun J."/>
            <person name="Zembeck L."/>
            <person name="Zimmer A."/>
            <person name="Zody M."/>
            <person name="Lander E."/>
        </authorList>
    </citation>
    <scope>NUCLEOTIDE SEQUENCE [LARGE SCALE GENOMIC DNA]</scope>
</reference>